<dbReference type="Proteomes" id="UP000199495">
    <property type="component" value="Unassembled WGS sequence"/>
</dbReference>
<protein>
    <submittedName>
        <fullName evidence="2">Uncharacterized protein</fullName>
    </submittedName>
</protein>
<sequence>MTSLYHERALPRNDTGLPNFWMADLSPTTPPERDCEPQRGLTSGGRLVFSRTGRPASTCNAIARLAGIGEPEHV</sequence>
<keyword evidence="3" id="KW-1185">Reference proteome</keyword>
<feature type="region of interest" description="Disordered" evidence="1">
    <location>
        <begin position="28"/>
        <end position="49"/>
    </location>
</feature>
<dbReference type="EMBL" id="FNCS01000001">
    <property type="protein sequence ID" value="SDG18768.1"/>
    <property type="molecule type" value="Genomic_DNA"/>
</dbReference>
<proteinExistence type="predicted"/>
<dbReference type="AlphaFoldDB" id="A0A1G7S6Z8"/>
<dbReference type="OrthoDB" id="7961426at2"/>
<evidence type="ECO:0000313" key="2">
    <source>
        <dbReference type="EMBL" id="SDG18768.1"/>
    </source>
</evidence>
<evidence type="ECO:0000256" key="1">
    <source>
        <dbReference type="SAM" id="MobiDB-lite"/>
    </source>
</evidence>
<dbReference type="RefSeq" id="WP_143009284.1">
    <property type="nucleotide sequence ID" value="NZ_FNCS01000001.1"/>
</dbReference>
<evidence type="ECO:0000313" key="3">
    <source>
        <dbReference type="Proteomes" id="UP000199495"/>
    </source>
</evidence>
<gene>
    <name evidence="2" type="ORF">SAMN04487974_101340</name>
</gene>
<dbReference type="STRING" id="440168.SAMN04487974_101340"/>
<organism evidence="2 3">
    <name type="scientific">Pelagibacterium luteolum</name>
    <dbReference type="NCBI Taxonomy" id="440168"/>
    <lineage>
        <taxon>Bacteria</taxon>
        <taxon>Pseudomonadati</taxon>
        <taxon>Pseudomonadota</taxon>
        <taxon>Alphaproteobacteria</taxon>
        <taxon>Hyphomicrobiales</taxon>
        <taxon>Devosiaceae</taxon>
        <taxon>Pelagibacterium</taxon>
    </lineage>
</organism>
<accession>A0A1G7S6Z8</accession>
<name>A0A1G7S6Z8_9HYPH</name>
<reference evidence="2 3" key="1">
    <citation type="submission" date="2016-10" db="EMBL/GenBank/DDBJ databases">
        <authorList>
            <person name="de Groot N.N."/>
        </authorList>
    </citation>
    <scope>NUCLEOTIDE SEQUENCE [LARGE SCALE GENOMIC DNA]</scope>
    <source>
        <strain evidence="2 3">CGMCC 1.10267</strain>
    </source>
</reference>